<dbReference type="RefSeq" id="WP_073091546.1">
    <property type="nucleotide sequence ID" value="NZ_FQWY01000016.1"/>
</dbReference>
<dbReference type="Proteomes" id="UP000242329">
    <property type="component" value="Unassembled WGS sequence"/>
</dbReference>
<sequence>MEKYCTSGQTSFELCPRPGDEIDYYTQLPLNGIVEIPSNKPPKEQIFNTMHEIDITKFITITVKKPPGKKILTVGKFMIGIEYIAKTEDQKVHFAHFDIPFQALIKNKDGSLLPLDFDISQYIVHVCVEYEQYSQIDERTISYEIILLIWLKKKT</sequence>
<evidence type="ECO:0000313" key="1">
    <source>
        <dbReference type="EMBL" id="SHG88391.1"/>
    </source>
</evidence>
<dbReference type="STRING" id="1123382.SAMN02745221_01201"/>
<keyword evidence="2" id="KW-1185">Reference proteome</keyword>
<dbReference type="AlphaFoldDB" id="A0A1M5NFV4"/>
<gene>
    <name evidence="1" type="ORF">SAMN02745221_01201</name>
</gene>
<name>A0A1M5NFV4_9FIRM</name>
<dbReference type="OrthoDB" id="1756731at2"/>
<protein>
    <submittedName>
        <fullName evidence="1">Uncharacterized protein</fullName>
    </submittedName>
</protein>
<reference evidence="2" key="1">
    <citation type="submission" date="2016-11" db="EMBL/GenBank/DDBJ databases">
        <authorList>
            <person name="Varghese N."/>
            <person name="Submissions S."/>
        </authorList>
    </citation>
    <scope>NUCLEOTIDE SEQUENCE [LARGE SCALE GENOMIC DNA]</scope>
    <source>
        <strain evidence="2">DSM 11003</strain>
    </source>
</reference>
<proteinExistence type="predicted"/>
<dbReference type="EMBL" id="FQWY01000016">
    <property type="protein sequence ID" value="SHG88391.1"/>
    <property type="molecule type" value="Genomic_DNA"/>
</dbReference>
<accession>A0A1M5NFV4</accession>
<evidence type="ECO:0000313" key="2">
    <source>
        <dbReference type="Proteomes" id="UP000242329"/>
    </source>
</evidence>
<organism evidence="1 2">
    <name type="scientific">Thermosyntropha lipolytica DSM 11003</name>
    <dbReference type="NCBI Taxonomy" id="1123382"/>
    <lineage>
        <taxon>Bacteria</taxon>
        <taxon>Bacillati</taxon>
        <taxon>Bacillota</taxon>
        <taxon>Clostridia</taxon>
        <taxon>Eubacteriales</taxon>
        <taxon>Syntrophomonadaceae</taxon>
        <taxon>Thermosyntropha</taxon>
    </lineage>
</organism>